<evidence type="ECO:0000256" key="4">
    <source>
        <dbReference type="ARBA" id="ARBA00022840"/>
    </source>
</evidence>
<protein>
    <submittedName>
        <fullName evidence="6">ATP-binding cassette domain-containing protein</fullName>
    </submittedName>
</protein>
<evidence type="ECO:0000313" key="7">
    <source>
        <dbReference type="Proteomes" id="UP001518680"/>
    </source>
</evidence>
<proteinExistence type="inferred from homology"/>
<sequence length="237" mass="26056">MVATVQVSALNVRRSNKIILDIPQLVIDERPTLLLGANGAGKSTLFSALASDSSPREGTVLRKGSISIVEQTFNPIIGFTSSEYCAYVAWLFGRHKKTAQKESLYWLDFVDLSRVSNQRCESLSGGERSRLAIATALNSGAETLLLDEPSAALDSINKEHVTEVYQRIVDRGHNLVVSTHDAGELQRPFERVLVLDKGKLHFDGSRRDFVQLALVPGDSPAHMLSRSFVRRGNYSGS</sequence>
<organism evidence="6 7">
    <name type="scientific">Corynebacterium macginleyi</name>
    <dbReference type="NCBI Taxonomy" id="38290"/>
    <lineage>
        <taxon>Bacteria</taxon>
        <taxon>Bacillati</taxon>
        <taxon>Actinomycetota</taxon>
        <taxon>Actinomycetes</taxon>
        <taxon>Mycobacteriales</taxon>
        <taxon>Corynebacteriaceae</taxon>
        <taxon>Corynebacterium</taxon>
    </lineage>
</organism>
<dbReference type="InterPro" id="IPR027417">
    <property type="entry name" value="P-loop_NTPase"/>
</dbReference>
<dbReference type="Proteomes" id="UP001518680">
    <property type="component" value="Unassembled WGS sequence"/>
</dbReference>
<dbReference type="InterPro" id="IPR003439">
    <property type="entry name" value="ABC_transporter-like_ATP-bd"/>
</dbReference>
<evidence type="ECO:0000256" key="3">
    <source>
        <dbReference type="ARBA" id="ARBA00022741"/>
    </source>
</evidence>
<comment type="similarity">
    <text evidence="1">Belongs to the ABC transporter superfamily.</text>
</comment>
<feature type="domain" description="ABC transporter" evidence="5">
    <location>
        <begin position="5"/>
        <end position="222"/>
    </location>
</feature>
<evidence type="ECO:0000259" key="5">
    <source>
        <dbReference type="PROSITE" id="PS50893"/>
    </source>
</evidence>
<keyword evidence="2" id="KW-0813">Transport</keyword>
<gene>
    <name evidence="6" type="ORF">GWO63_006535</name>
</gene>
<dbReference type="InterPro" id="IPR003593">
    <property type="entry name" value="AAA+_ATPase"/>
</dbReference>
<dbReference type="GO" id="GO:0005524">
    <property type="term" value="F:ATP binding"/>
    <property type="evidence" value="ECO:0007669"/>
    <property type="project" value="UniProtKB-KW"/>
</dbReference>
<dbReference type="InterPro" id="IPR050153">
    <property type="entry name" value="Metal_Ion_Import_ABC"/>
</dbReference>
<dbReference type="InterPro" id="IPR017871">
    <property type="entry name" value="ABC_transporter-like_CS"/>
</dbReference>
<dbReference type="Pfam" id="PF00005">
    <property type="entry name" value="ABC_tran"/>
    <property type="match status" value="1"/>
</dbReference>
<dbReference type="PROSITE" id="PS00211">
    <property type="entry name" value="ABC_TRANSPORTER_1"/>
    <property type="match status" value="1"/>
</dbReference>
<evidence type="ECO:0000256" key="2">
    <source>
        <dbReference type="ARBA" id="ARBA00022448"/>
    </source>
</evidence>
<evidence type="ECO:0000256" key="1">
    <source>
        <dbReference type="ARBA" id="ARBA00005417"/>
    </source>
</evidence>
<dbReference type="PROSITE" id="PS50893">
    <property type="entry name" value="ABC_TRANSPORTER_2"/>
    <property type="match status" value="1"/>
</dbReference>
<comment type="caution">
    <text evidence="6">The sequence shown here is derived from an EMBL/GenBank/DDBJ whole genome shotgun (WGS) entry which is preliminary data.</text>
</comment>
<accession>A0ABS1Y6A8</accession>
<dbReference type="SUPFAM" id="SSF52540">
    <property type="entry name" value="P-loop containing nucleoside triphosphate hydrolases"/>
    <property type="match status" value="1"/>
</dbReference>
<reference evidence="6 7" key="1">
    <citation type="submission" date="2021-01" db="EMBL/GenBank/DDBJ databases">
        <title>Complete genome sequences of Corynebacterium macginleyi strains isolated from infectious keratitis.</title>
        <authorList>
            <person name="Sagerfors S."/>
            <person name="Poehlein A."/>
            <person name="Soderquist B."/>
            <person name="Bruggemann H."/>
        </authorList>
    </citation>
    <scope>NUCLEOTIDE SEQUENCE [LARGE SCALE GENOMIC DNA]</scope>
    <source>
        <strain evidence="6 7">12T220</strain>
    </source>
</reference>
<dbReference type="RefSeq" id="WP_200442363.1">
    <property type="nucleotide sequence ID" value="NZ_JAACBX020000001.1"/>
</dbReference>
<dbReference type="Gene3D" id="3.40.50.300">
    <property type="entry name" value="P-loop containing nucleotide triphosphate hydrolases"/>
    <property type="match status" value="1"/>
</dbReference>
<name>A0ABS1Y6A8_9CORY</name>
<dbReference type="PANTHER" id="PTHR42734">
    <property type="entry name" value="METAL TRANSPORT SYSTEM ATP-BINDING PROTEIN TM_0124-RELATED"/>
    <property type="match status" value="1"/>
</dbReference>
<evidence type="ECO:0000313" key="6">
    <source>
        <dbReference type="EMBL" id="MBM0243929.1"/>
    </source>
</evidence>
<dbReference type="PANTHER" id="PTHR42734:SF17">
    <property type="entry name" value="METAL TRANSPORT SYSTEM ATP-BINDING PROTEIN TM_0124-RELATED"/>
    <property type="match status" value="1"/>
</dbReference>
<keyword evidence="3" id="KW-0547">Nucleotide-binding</keyword>
<dbReference type="EMBL" id="JAACBX020000001">
    <property type="protein sequence ID" value="MBM0243929.1"/>
    <property type="molecule type" value="Genomic_DNA"/>
</dbReference>
<keyword evidence="4 6" id="KW-0067">ATP-binding</keyword>
<keyword evidence="7" id="KW-1185">Reference proteome</keyword>
<dbReference type="SMART" id="SM00382">
    <property type="entry name" value="AAA"/>
    <property type="match status" value="1"/>
</dbReference>